<dbReference type="SMART" id="SM00740">
    <property type="entry name" value="PASTA"/>
    <property type="match status" value="1"/>
</dbReference>
<keyword evidence="4" id="KW-0808">Transferase</keyword>
<dbReference type="InterPro" id="IPR050396">
    <property type="entry name" value="Glycosyltr_51/Transpeptidase"/>
</dbReference>
<reference evidence="12" key="1">
    <citation type="journal article" date="2019" name="Int. J. Syst. Evol. Microbiol.">
        <title>The Global Catalogue of Microorganisms (GCM) 10K type strain sequencing project: providing services to taxonomists for standard genome sequencing and annotation.</title>
        <authorList>
            <consortium name="The Broad Institute Genomics Platform"/>
            <consortium name="The Broad Institute Genome Sequencing Center for Infectious Disease"/>
            <person name="Wu L."/>
            <person name="Ma J."/>
        </authorList>
    </citation>
    <scope>NUCLEOTIDE SEQUENCE [LARGE SCALE GENOMIC DNA]</scope>
    <source>
        <strain evidence="12">JCM 17342</strain>
    </source>
</reference>
<evidence type="ECO:0000256" key="5">
    <source>
        <dbReference type="ARBA" id="ARBA00022801"/>
    </source>
</evidence>
<name>A0ABP7RBI7_9PSEU</name>
<evidence type="ECO:0000256" key="1">
    <source>
        <dbReference type="ARBA" id="ARBA00022645"/>
    </source>
</evidence>
<dbReference type="EMBL" id="BAABAL010000005">
    <property type="protein sequence ID" value="GAA3995192.1"/>
    <property type="molecule type" value="Genomic_DNA"/>
</dbReference>
<dbReference type="InterPro" id="IPR023346">
    <property type="entry name" value="Lysozyme-like_dom_sf"/>
</dbReference>
<dbReference type="Gene3D" id="1.10.3810.10">
    <property type="entry name" value="Biosynthetic peptidoglycan transglycosylase-like"/>
    <property type="match status" value="1"/>
</dbReference>
<keyword evidence="12" id="KW-1185">Reference proteome</keyword>
<dbReference type="InterPro" id="IPR036950">
    <property type="entry name" value="PBP_transglycosylase"/>
</dbReference>
<keyword evidence="6" id="KW-0511">Multifunctional enzyme</keyword>
<evidence type="ECO:0000256" key="2">
    <source>
        <dbReference type="ARBA" id="ARBA00022670"/>
    </source>
</evidence>
<dbReference type="PANTHER" id="PTHR32282">
    <property type="entry name" value="BINDING PROTEIN TRANSPEPTIDASE, PUTATIVE-RELATED"/>
    <property type="match status" value="1"/>
</dbReference>
<keyword evidence="5" id="KW-0378">Hydrolase</keyword>
<dbReference type="RefSeq" id="WP_344871768.1">
    <property type="nucleotide sequence ID" value="NZ_BAABAL010000005.1"/>
</dbReference>
<dbReference type="Gene3D" id="3.40.710.10">
    <property type="entry name" value="DD-peptidase/beta-lactamase superfamily"/>
    <property type="match status" value="1"/>
</dbReference>
<comment type="caution">
    <text evidence="11">The sequence shown here is derived from an EMBL/GenBank/DDBJ whole genome shotgun (WGS) entry which is preliminary data.</text>
</comment>
<evidence type="ECO:0000256" key="6">
    <source>
        <dbReference type="ARBA" id="ARBA00023268"/>
    </source>
</evidence>
<dbReference type="Gene3D" id="3.30.10.20">
    <property type="match status" value="1"/>
</dbReference>
<proteinExistence type="predicted"/>
<feature type="domain" description="PASTA" evidence="10">
    <location>
        <begin position="704"/>
        <end position="766"/>
    </location>
</feature>
<dbReference type="Proteomes" id="UP001501747">
    <property type="component" value="Unassembled WGS sequence"/>
</dbReference>
<evidence type="ECO:0000313" key="12">
    <source>
        <dbReference type="Proteomes" id="UP001501747"/>
    </source>
</evidence>
<organism evidence="11 12">
    <name type="scientific">Allokutzneria multivorans</name>
    <dbReference type="NCBI Taxonomy" id="1142134"/>
    <lineage>
        <taxon>Bacteria</taxon>
        <taxon>Bacillati</taxon>
        <taxon>Actinomycetota</taxon>
        <taxon>Actinomycetes</taxon>
        <taxon>Pseudonocardiales</taxon>
        <taxon>Pseudonocardiaceae</taxon>
        <taxon>Allokutzneria</taxon>
    </lineage>
</organism>
<keyword evidence="2" id="KW-0645">Protease</keyword>
<dbReference type="InterPro" id="IPR012338">
    <property type="entry name" value="Beta-lactam/transpept-like"/>
</dbReference>
<evidence type="ECO:0000259" key="10">
    <source>
        <dbReference type="PROSITE" id="PS51178"/>
    </source>
</evidence>
<dbReference type="InterPro" id="IPR001264">
    <property type="entry name" value="Glyco_trans_51"/>
</dbReference>
<dbReference type="PROSITE" id="PS51178">
    <property type="entry name" value="PASTA"/>
    <property type="match status" value="1"/>
</dbReference>
<comment type="catalytic activity">
    <reaction evidence="7">
        <text>Preferential cleavage: (Ac)2-L-Lys-D-Ala-|-D-Ala. Also transpeptidation of peptidyl-alanyl moieties that are N-acyl substituents of D-alanine.</text>
        <dbReference type="EC" id="3.4.16.4"/>
    </reaction>
</comment>
<feature type="compositionally biased region" description="Pro residues" evidence="9">
    <location>
        <begin position="773"/>
        <end position="789"/>
    </location>
</feature>
<evidence type="ECO:0000256" key="7">
    <source>
        <dbReference type="ARBA" id="ARBA00034000"/>
    </source>
</evidence>
<evidence type="ECO:0000313" key="11">
    <source>
        <dbReference type="EMBL" id="GAA3995192.1"/>
    </source>
</evidence>
<dbReference type="Pfam" id="PF00912">
    <property type="entry name" value="Transgly"/>
    <property type="match status" value="1"/>
</dbReference>
<dbReference type="InterPro" id="IPR005543">
    <property type="entry name" value="PASTA_dom"/>
</dbReference>
<evidence type="ECO:0000256" key="8">
    <source>
        <dbReference type="ARBA" id="ARBA00049902"/>
    </source>
</evidence>
<evidence type="ECO:0000256" key="3">
    <source>
        <dbReference type="ARBA" id="ARBA00022676"/>
    </source>
</evidence>
<evidence type="ECO:0000256" key="4">
    <source>
        <dbReference type="ARBA" id="ARBA00022679"/>
    </source>
</evidence>
<gene>
    <name evidence="11" type="primary">ponA2_1</name>
    <name evidence="11" type="ORF">GCM10022247_13710</name>
</gene>
<dbReference type="Pfam" id="PF00905">
    <property type="entry name" value="Transpeptidase"/>
    <property type="match status" value="1"/>
</dbReference>
<dbReference type="CDD" id="cd06577">
    <property type="entry name" value="PASTA_pknB"/>
    <property type="match status" value="1"/>
</dbReference>
<accession>A0ABP7RBI7</accession>
<protein>
    <submittedName>
        <fullName evidence="11">Transglycosylase/D,D-transpeptidase PonA2</fullName>
    </submittedName>
</protein>
<dbReference type="InterPro" id="IPR001460">
    <property type="entry name" value="PCN-bd_Tpept"/>
</dbReference>
<dbReference type="PANTHER" id="PTHR32282:SF33">
    <property type="entry name" value="PEPTIDOGLYCAN GLYCOSYLTRANSFERASE"/>
    <property type="match status" value="1"/>
</dbReference>
<keyword evidence="1" id="KW-0121">Carboxypeptidase</keyword>
<evidence type="ECO:0000256" key="9">
    <source>
        <dbReference type="SAM" id="MobiDB-lite"/>
    </source>
</evidence>
<dbReference type="SUPFAM" id="SSF56601">
    <property type="entry name" value="beta-lactamase/transpeptidase-like"/>
    <property type="match status" value="1"/>
</dbReference>
<sequence>MPVRRAVFKLVGLCLLAGVLLAGVLFPAVGAIGVVSNRASDTVDSTSADLVQKDPPLLTTVLDTNGNPLAHLFDQYRVLVAPDKIATTMKAAIVAIEDQRFYDHQGVDWRAAMRALITNTLQGKVAQGGSTLTQQYVKNYLMHVVATSKSEQAKAQEQSPARKLRELRIALQLENKLSKDEILARYLNTVPFGNGSYGIAAAAKTYFDTTADKLTVAQAALLAGIVNEPSGLNPERHPERALTRRNVVIDEMAKQNRIPREVAEAEKKTPLGTRPDIGAPPNGCIGTGDAGYFCDYVIKYLEGAGFSKENLRRGGYTIKTTLDRDALTKAKAAVDAEVPPDTDHVANAMAIVKPGKDKHRVVAITANRTYGLNRDEHQTTLGLPYAMQNLGAGSIYKLFTAAAALEKGMGINNSISVPGTYVSEVFKGGGASCPGAAGAKKYCVQNAGKYPERMSLQDALAQSPNTGFVALLERTTVSSAVDMAVRLGLRSLGTVPAGEDPKKRPIGKFFAEQNLGSFTLGPTPTSTLELANVGATLASEGMWCPPSPIEQVLDRNGRPVALREDACEQVVPAGLANALTVGMSKDATSGTARDAARAFGWNRPMAGKTGTTQEHKSSGFLGYTPQLAGAVFTFDDTPSPKTLCDPAGNAPPRPCSSGTFIYGGKSPARSWFAAMNGIGSAPGIMTDMDTASLPDVDDRYSEGGNEAKVPNVVGLSEGFARTKLKSAGYEVSASSTDSLKPKGTVLSQSPRGAALPGETISLVVSNGVAPTTAPEPPPSGPPSPGPGPGPGGETGGPAPPG</sequence>
<comment type="catalytic activity">
    <reaction evidence="8">
        <text>[GlcNAc-(1-&gt;4)-Mur2Ac(oyl-L-Ala-gamma-D-Glu-L-Lys-D-Ala-D-Ala)](n)-di-trans,octa-cis-undecaprenyl diphosphate + beta-D-GlcNAc-(1-&gt;4)-Mur2Ac(oyl-L-Ala-gamma-D-Glu-L-Lys-D-Ala-D-Ala)-di-trans,octa-cis-undecaprenyl diphosphate = [GlcNAc-(1-&gt;4)-Mur2Ac(oyl-L-Ala-gamma-D-Glu-L-Lys-D-Ala-D-Ala)](n+1)-di-trans,octa-cis-undecaprenyl diphosphate + di-trans,octa-cis-undecaprenyl diphosphate + H(+)</text>
        <dbReference type="Rhea" id="RHEA:23708"/>
        <dbReference type="Rhea" id="RHEA-COMP:9602"/>
        <dbReference type="Rhea" id="RHEA-COMP:9603"/>
        <dbReference type="ChEBI" id="CHEBI:15378"/>
        <dbReference type="ChEBI" id="CHEBI:58405"/>
        <dbReference type="ChEBI" id="CHEBI:60033"/>
        <dbReference type="ChEBI" id="CHEBI:78435"/>
        <dbReference type="EC" id="2.4.99.28"/>
    </reaction>
</comment>
<dbReference type="SUPFAM" id="SSF53955">
    <property type="entry name" value="Lysozyme-like"/>
    <property type="match status" value="1"/>
</dbReference>
<dbReference type="Pfam" id="PF03793">
    <property type="entry name" value="PASTA"/>
    <property type="match status" value="1"/>
</dbReference>
<keyword evidence="3" id="KW-0328">Glycosyltransferase</keyword>
<feature type="region of interest" description="Disordered" evidence="9">
    <location>
        <begin position="734"/>
        <end position="801"/>
    </location>
</feature>